<protein>
    <submittedName>
        <fullName evidence="1">Uncharacterized protein</fullName>
    </submittedName>
</protein>
<dbReference type="EMBL" id="JARYMX010000002">
    <property type="protein sequence ID" value="KAJ9562295.1"/>
    <property type="molecule type" value="Genomic_DNA"/>
</dbReference>
<evidence type="ECO:0000313" key="2">
    <source>
        <dbReference type="Proteomes" id="UP001172457"/>
    </source>
</evidence>
<dbReference type="Proteomes" id="UP001172457">
    <property type="component" value="Chromosome 2"/>
</dbReference>
<proteinExistence type="predicted"/>
<comment type="caution">
    <text evidence="1">The sequence shown here is derived from an EMBL/GenBank/DDBJ whole genome shotgun (WGS) entry which is preliminary data.</text>
</comment>
<gene>
    <name evidence="1" type="ORF">OSB04_007455</name>
</gene>
<reference evidence="1" key="1">
    <citation type="submission" date="2023-03" db="EMBL/GenBank/DDBJ databases">
        <title>Chromosome-scale reference genome and RAD-based genetic map of yellow starthistle (Centaurea solstitialis) reveal putative structural variation and QTLs associated with invader traits.</title>
        <authorList>
            <person name="Reatini B."/>
            <person name="Cang F.A."/>
            <person name="Jiang Q."/>
            <person name="Mckibben M.T.W."/>
            <person name="Barker M.S."/>
            <person name="Rieseberg L.H."/>
            <person name="Dlugosch K.M."/>
        </authorList>
    </citation>
    <scope>NUCLEOTIDE SEQUENCE</scope>
    <source>
        <strain evidence="1">CAN-66</strain>
        <tissue evidence="1">Leaf</tissue>
    </source>
</reference>
<evidence type="ECO:0000313" key="1">
    <source>
        <dbReference type="EMBL" id="KAJ9562295.1"/>
    </source>
</evidence>
<sequence>MSVDDKSVQLFGLEENLYCYLEAKARTFPMSLGFGFNGHRLTLGFMPKMWGYGREPRSHSNRGSGGRGIWMQSWLSKIYCYRILSWSKQQIGSQNGWGRCGRFCILYGCIETNMCSKGIRAK</sequence>
<organism evidence="1 2">
    <name type="scientific">Centaurea solstitialis</name>
    <name type="common">yellow star-thistle</name>
    <dbReference type="NCBI Taxonomy" id="347529"/>
    <lineage>
        <taxon>Eukaryota</taxon>
        <taxon>Viridiplantae</taxon>
        <taxon>Streptophyta</taxon>
        <taxon>Embryophyta</taxon>
        <taxon>Tracheophyta</taxon>
        <taxon>Spermatophyta</taxon>
        <taxon>Magnoliopsida</taxon>
        <taxon>eudicotyledons</taxon>
        <taxon>Gunneridae</taxon>
        <taxon>Pentapetalae</taxon>
        <taxon>asterids</taxon>
        <taxon>campanulids</taxon>
        <taxon>Asterales</taxon>
        <taxon>Asteraceae</taxon>
        <taxon>Carduoideae</taxon>
        <taxon>Cardueae</taxon>
        <taxon>Centaureinae</taxon>
        <taxon>Centaurea</taxon>
    </lineage>
</organism>
<name>A0AA38WQV9_9ASTR</name>
<accession>A0AA38WQV9</accession>
<dbReference type="AlphaFoldDB" id="A0AA38WQV9"/>
<keyword evidence="2" id="KW-1185">Reference proteome</keyword>